<dbReference type="Proteomes" id="UP001562457">
    <property type="component" value="Unassembled WGS sequence"/>
</dbReference>
<evidence type="ECO:0000256" key="4">
    <source>
        <dbReference type="ARBA" id="ARBA00023315"/>
    </source>
</evidence>
<dbReference type="STRING" id="50960.LS81_08180"/>
<sequence length="188" mass="20543">MTLLEKDLAGLGVENKGEEFENEILPLIIHAQKCVAKLNSGYHEPDSVRDILSELMGKEIDSTLWLMPPFYTDFGRNIKFGKNVFINSSCTFMDRGGITIGDDVYIAPKVCLTTINHDINPYNRATTFCKPIHIGNRVWIGINATICPGVTIGENSIIAAGAVVTKDVPSNVIVGGNPAKIIKEIVIK</sequence>
<dbReference type="SUPFAM" id="SSF51161">
    <property type="entry name" value="Trimeric LpxA-like enzymes"/>
    <property type="match status" value="1"/>
</dbReference>
<evidence type="ECO:0000313" key="9">
    <source>
        <dbReference type="Proteomes" id="UP000029861"/>
    </source>
</evidence>
<dbReference type="InterPro" id="IPR051159">
    <property type="entry name" value="Hexapeptide_acetyltransf"/>
</dbReference>
<name>A0A4U8TB25_9HELI</name>
<dbReference type="Pfam" id="PF00132">
    <property type="entry name" value="Hexapep"/>
    <property type="match status" value="1"/>
</dbReference>
<protein>
    <recommendedName>
        <fullName evidence="6">Nodulation protein L</fullName>
    </recommendedName>
</protein>
<keyword evidence="10" id="KW-1185">Reference proteome</keyword>
<dbReference type="PANTHER" id="PTHR23416">
    <property type="entry name" value="SIALIC ACID SYNTHASE-RELATED"/>
    <property type="match status" value="1"/>
</dbReference>
<dbReference type="InterPro" id="IPR018357">
    <property type="entry name" value="Hexapep_transf_CS"/>
</dbReference>
<reference evidence="8" key="2">
    <citation type="submission" date="2018-04" db="EMBL/GenBank/DDBJ databases">
        <authorList>
            <person name="Sheh A."/>
            <person name="Shen Z."/>
            <person name="Mannion A.J."/>
            <person name="Fox J.G."/>
        </authorList>
    </citation>
    <scope>NUCLEOTIDE SEQUENCE</scope>
    <source>
        <strain evidence="8">ATCC 49310</strain>
    </source>
</reference>
<evidence type="ECO:0000256" key="3">
    <source>
        <dbReference type="ARBA" id="ARBA00022737"/>
    </source>
</evidence>
<dbReference type="EMBL" id="BAAFHN010000021">
    <property type="protein sequence ID" value="GAB0173035.1"/>
    <property type="molecule type" value="Genomic_DNA"/>
</dbReference>
<evidence type="ECO:0000256" key="5">
    <source>
        <dbReference type="ARBA" id="ARBA00055587"/>
    </source>
</evidence>
<reference evidence="7 10" key="3">
    <citation type="submission" date="2024-06" db="EMBL/GenBank/DDBJ databases">
        <title>Draft genome sequence of Helicobacter trogontum NHP16-4001.</title>
        <authorList>
            <person name="Rimbara E."/>
            <person name="Suzuki M."/>
        </authorList>
    </citation>
    <scope>NUCLEOTIDE SEQUENCE [LARGE SCALE GENOMIC DNA]</scope>
    <source>
        <strain evidence="7 10">NHP16-4001</strain>
    </source>
</reference>
<comment type="similarity">
    <text evidence="1">Belongs to the transferase hexapeptide repeat family.</text>
</comment>
<dbReference type="InterPro" id="IPR011004">
    <property type="entry name" value="Trimer_LpxA-like_sf"/>
</dbReference>
<dbReference type="CDD" id="cd03357">
    <property type="entry name" value="LbH_MAT_GAT"/>
    <property type="match status" value="1"/>
</dbReference>
<organism evidence="8 9">
    <name type="scientific">Helicobacter trogontum</name>
    <dbReference type="NCBI Taxonomy" id="50960"/>
    <lineage>
        <taxon>Bacteria</taxon>
        <taxon>Pseudomonadati</taxon>
        <taxon>Campylobacterota</taxon>
        <taxon>Epsilonproteobacteria</taxon>
        <taxon>Campylobacterales</taxon>
        <taxon>Helicobacteraceae</taxon>
        <taxon>Helicobacter</taxon>
    </lineage>
</organism>
<evidence type="ECO:0000256" key="6">
    <source>
        <dbReference type="ARBA" id="ARBA00067695"/>
    </source>
</evidence>
<evidence type="ECO:0000256" key="2">
    <source>
        <dbReference type="ARBA" id="ARBA00022679"/>
    </source>
</evidence>
<dbReference type="InterPro" id="IPR001451">
    <property type="entry name" value="Hexapep"/>
</dbReference>
<dbReference type="AlphaFoldDB" id="A0A4U8TB25"/>
<evidence type="ECO:0000313" key="7">
    <source>
        <dbReference type="EMBL" id="GAB0173035.1"/>
    </source>
</evidence>
<keyword evidence="3" id="KW-0677">Repeat</keyword>
<dbReference type="EMBL" id="JRPK02000024">
    <property type="protein sequence ID" value="TLD97081.1"/>
    <property type="molecule type" value="Genomic_DNA"/>
</dbReference>
<gene>
    <name evidence="8" type="ORF">LS80_007190</name>
    <name evidence="7" type="ORF">NHP164001_10510</name>
</gene>
<comment type="caution">
    <text evidence="8">The sequence shown here is derived from an EMBL/GenBank/DDBJ whole genome shotgun (WGS) entry which is preliminary data.</text>
</comment>
<dbReference type="Gene3D" id="2.160.10.10">
    <property type="entry name" value="Hexapeptide repeat proteins"/>
    <property type="match status" value="1"/>
</dbReference>
<evidence type="ECO:0000313" key="8">
    <source>
        <dbReference type="EMBL" id="TLD97081.1"/>
    </source>
</evidence>
<dbReference type="FunFam" id="2.160.10.10:FF:000025">
    <property type="entry name" value="Hexapeptide-repeat containing-acetyltransferase"/>
    <property type="match status" value="1"/>
</dbReference>
<evidence type="ECO:0000256" key="1">
    <source>
        <dbReference type="ARBA" id="ARBA00007274"/>
    </source>
</evidence>
<proteinExistence type="inferred from homology"/>
<dbReference type="RefSeq" id="WP_034320433.1">
    <property type="nucleotide sequence ID" value="NZ_BAAFHN010000021.1"/>
</dbReference>
<comment type="function">
    <text evidence="5">Acetyltransferase implicated in the O-acetylation of Nod factors.</text>
</comment>
<keyword evidence="2 8" id="KW-0808">Transferase</keyword>
<dbReference type="PANTHER" id="PTHR23416:SF23">
    <property type="entry name" value="ACETYLTRANSFERASE C18B11.09C-RELATED"/>
    <property type="match status" value="1"/>
</dbReference>
<keyword evidence="4" id="KW-0012">Acyltransferase</keyword>
<reference evidence="8 9" key="1">
    <citation type="journal article" date="2014" name="Genome Announc.">
        <title>Draft genome sequences of eight enterohepatic helicobacter species isolated from both laboratory and wild rodents.</title>
        <authorList>
            <person name="Sheh A."/>
            <person name="Shen Z."/>
            <person name="Fox J.G."/>
        </authorList>
    </citation>
    <scope>NUCLEOTIDE SEQUENCE [LARGE SCALE GENOMIC DNA]</scope>
    <source>
        <strain evidence="8 9">ATCC 49310</strain>
    </source>
</reference>
<dbReference type="Proteomes" id="UP000029861">
    <property type="component" value="Unassembled WGS sequence"/>
</dbReference>
<accession>A0A4U8TB25</accession>
<dbReference type="PROSITE" id="PS00101">
    <property type="entry name" value="HEXAPEP_TRANSFERASES"/>
    <property type="match status" value="1"/>
</dbReference>
<dbReference type="GO" id="GO:0008374">
    <property type="term" value="F:O-acyltransferase activity"/>
    <property type="evidence" value="ECO:0007669"/>
    <property type="project" value="TreeGrafter"/>
</dbReference>
<evidence type="ECO:0000313" key="10">
    <source>
        <dbReference type="Proteomes" id="UP001562457"/>
    </source>
</evidence>